<keyword evidence="2" id="KW-1133">Transmembrane helix</keyword>
<proteinExistence type="predicted"/>
<feature type="transmembrane region" description="Helical" evidence="2">
    <location>
        <begin position="12"/>
        <end position="31"/>
    </location>
</feature>
<feature type="transmembrane region" description="Helical" evidence="2">
    <location>
        <begin position="322"/>
        <end position="339"/>
    </location>
</feature>
<feature type="transmembrane region" description="Helical" evidence="2">
    <location>
        <begin position="351"/>
        <end position="370"/>
    </location>
</feature>
<feature type="region of interest" description="Disordered" evidence="1">
    <location>
        <begin position="403"/>
        <end position="441"/>
    </location>
</feature>
<name>A0A1E3RJX8_MYCFV</name>
<reference evidence="4" key="1">
    <citation type="submission" date="2016-09" db="EMBL/GenBank/DDBJ databases">
        <authorList>
            <person name="Greninger A.L."/>
            <person name="Jerome K.R."/>
            <person name="Mcnair B."/>
            <person name="Wallis C."/>
            <person name="Fang F."/>
        </authorList>
    </citation>
    <scope>NUCLEOTIDE SEQUENCE [LARGE SCALE GENOMIC DNA]</scope>
    <source>
        <strain evidence="4">M6</strain>
    </source>
</reference>
<feature type="transmembrane region" description="Helical" evidence="2">
    <location>
        <begin position="181"/>
        <end position="197"/>
    </location>
</feature>
<evidence type="ECO:0000313" key="4">
    <source>
        <dbReference type="Proteomes" id="UP000094053"/>
    </source>
</evidence>
<organism evidence="3 4">
    <name type="scientific">Mycolicibacterium flavescens</name>
    <name type="common">Mycobacterium flavescens</name>
    <dbReference type="NCBI Taxonomy" id="1776"/>
    <lineage>
        <taxon>Bacteria</taxon>
        <taxon>Bacillati</taxon>
        <taxon>Actinomycetota</taxon>
        <taxon>Actinomycetes</taxon>
        <taxon>Mycobacteriales</taxon>
        <taxon>Mycobacteriaceae</taxon>
        <taxon>Mycolicibacterium</taxon>
    </lineage>
</organism>
<keyword evidence="2" id="KW-0472">Membrane</keyword>
<feature type="transmembrane region" description="Helical" evidence="2">
    <location>
        <begin position="158"/>
        <end position="175"/>
    </location>
</feature>
<evidence type="ECO:0000256" key="2">
    <source>
        <dbReference type="SAM" id="Phobius"/>
    </source>
</evidence>
<gene>
    <name evidence="3" type="ORF">BHQ18_12195</name>
</gene>
<evidence type="ECO:0000256" key="1">
    <source>
        <dbReference type="SAM" id="MobiDB-lite"/>
    </source>
</evidence>
<feature type="transmembrane region" description="Helical" evidence="2">
    <location>
        <begin position="93"/>
        <end position="110"/>
    </location>
</feature>
<dbReference type="STRING" id="1776.BHQ18_12195"/>
<feature type="transmembrane region" description="Helical" evidence="2">
    <location>
        <begin position="130"/>
        <end position="151"/>
    </location>
</feature>
<protein>
    <recommendedName>
        <fullName evidence="5">Oligosaccharide repeat unit polymerase</fullName>
    </recommendedName>
</protein>
<dbReference type="Proteomes" id="UP000094053">
    <property type="component" value="Unassembled WGS sequence"/>
</dbReference>
<evidence type="ECO:0008006" key="5">
    <source>
        <dbReference type="Google" id="ProtNLM"/>
    </source>
</evidence>
<dbReference type="EMBL" id="MIHA01000007">
    <property type="protein sequence ID" value="ODQ90186.1"/>
    <property type="molecule type" value="Genomic_DNA"/>
</dbReference>
<accession>A0A1E3RJX8</accession>
<keyword evidence="2" id="KW-0812">Transmembrane</keyword>
<feature type="transmembrane region" description="Helical" evidence="2">
    <location>
        <begin position="51"/>
        <end position="72"/>
    </location>
</feature>
<feature type="transmembrane region" description="Helical" evidence="2">
    <location>
        <begin position="204"/>
        <end position="226"/>
    </location>
</feature>
<sequence length="441" mass="48042">MYWSVKWTSAAWAPTVLALIMLLMAFGGPVWDWSKWSGGSGLSPTVRSASFAESQAVTAFLWATIGAALSSLAVPRTQEIVRTGDTWSPSRKISIAIVTTATISLIGFLLGQGPSIVRKPVYGEFDGNAFILRVFWPSGLIVGLICLALIAVEKNRRLRLLMLAVAALWFLATTVEGSRTAVAFPIVGAMLIIHHEISRRRLHLPMIAAAFTLLATAVVVFSISLLSRSIPHGILNLPNVVGVTLADARASTDSYLYPLKQLASSVFVSFPIAEQSATYEVGLDVLVANANALPGTAQPAELERYWPYEWVPLSFAGTWFDAAGWIGQFLLFGAIGWMSGKTAHNLQRSQFQTLWFVPIYTAAMIGALSAQYSSRMVWRLVSIAAFLFFVSFLLRRTRQWEGLHNGDQGKGPPEVPDDGARSGHSGRLTSSRRQLAGVDRT</sequence>
<comment type="caution">
    <text evidence="3">The sequence shown here is derived from an EMBL/GenBank/DDBJ whole genome shotgun (WGS) entry which is preliminary data.</text>
</comment>
<dbReference type="AlphaFoldDB" id="A0A1E3RJX8"/>
<keyword evidence="4" id="KW-1185">Reference proteome</keyword>
<evidence type="ECO:0000313" key="3">
    <source>
        <dbReference type="EMBL" id="ODQ90186.1"/>
    </source>
</evidence>
<feature type="transmembrane region" description="Helical" evidence="2">
    <location>
        <begin position="376"/>
        <end position="394"/>
    </location>
</feature>